<evidence type="ECO:0000256" key="3">
    <source>
        <dbReference type="ARBA" id="ARBA00009295"/>
    </source>
</evidence>
<dbReference type="CDD" id="cd03506">
    <property type="entry name" value="Delta6-FADS-like"/>
    <property type="match status" value="1"/>
</dbReference>
<feature type="domain" description="Fatty acid desaturase" evidence="13">
    <location>
        <begin position="274"/>
        <end position="544"/>
    </location>
</feature>
<dbReference type="InterPro" id="IPR005804">
    <property type="entry name" value="FA_desaturase_dom"/>
</dbReference>
<keyword evidence="7 12" id="KW-1133">Transmembrane helix</keyword>
<evidence type="ECO:0000256" key="2">
    <source>
        <dbReference type="ARBA" id="ARBA00005189"/>
    </source>
</evidence>
<dbReference type="InterPro" id="IPR036400">
    <property type="entry name" value="Cyt_B5-like_heme/steroid_sf"/>
</dbReference>
<dbReference type="InterPro" id="IPR012171">
    <property type="entry name" value="Fatty_acid_desaturase"/>
</dbReference>
<accession>A0A9P6VNE5</accession>
<gene>
    <name evidence="14" type="ORF">D0Z07_2784</name>
</gene>
<feature type="transmembrane region" description="Helical" evidence="12">
    <location>
        <begin position="423"/>
        <end position="439"/>
    </location>
</feature>
<evidence type="ECO:0000259" key="13">
    <source>
        <dbReference type="Pfam" id="PF00487"/>
    </source>
</evidence>
<keyword evidence="4" id="KW-0349">Heme</keyword>
<evidence type="ECO:0000256" key="4">
    <source>
        <dbReference type="ARBA" id="ARBA00022617"/>
    </source>
</evidence>
<keyword evidence="9" id="KW-0408">Iron</keyword>
<keyword evidence="15" id="KW-1185">Reference proteome</keyword>
<protein>
    <submittedName>
        <fullName evidence="14">Delta 8-(E)-sphingolipid desaturase</fullName>
    </submittedName>
</protein>
<dbReference type="GO" id="GO:0006629">
    <property type="term" value="P:lipid metabolic process"/>
    <property type="evidence" value="ECO:0007669"/>
    <property type="project" value="UniProtKB-KW"/>
</dbReference>
<evidence type="ECO:0000256" key="8">
    <source>
        <dbReference type="ARBA" id="ARBA00023002"/>
    </source>
</evidence>
<feature type="transmembrane region" description="Helical" evidence="12">
    <location>
        <begin position="383"/>
        <end position="402"/>
    </location>
</feature>
<keyword evidence="11 12" id="KW-0472">Membrane</keyword>
<dbReference type="GO" id="GO:0046872">
    <property type="term" value="F:metal ion binding"/>
    <property type="evidence" value="ECO:0007669"/>
    <property type="project" value="UniProtKB-KW"/>
</dbReference>
<dbReference type="PANTHER" id="PTHR19353:SF30">
    <property type="entry name" value="DELTA 8-(E)-SPHINGOLIPID DESATURASE"/>
    <property type="match status" value="1"/>
</dbReference>
<organism evidence="14 15">
    <name type="scientific">Hyphodiscus hymeniophilus</name>
    <dbReference type="NCBI Taxonomy" id="353542"/>
    <lineage>
        <taxon>Eukaryota</taxon>
        <taxon>Fungi</taxon>
        <taxon>Dikarya</taxon>
        <taxon>Ascomycota</taxon>
        <taxon>Pezizomycotina</taxon>
        <taxon>Leotiomycetes</taxon>
        <taxon>Helotiales</taxon>
        <taxon>Hyphodiscaceae</taxon>
        <taxon>Hyphodiscus</taxon>
    </lineage>
</organism>
<dbReference type="OrthoDB" id="260091at2759"/>
<comment type="similarity">
    <text evidence="3">Belongs to the fatty acid desaturase type 1 family.</text>
</comment>
<evidence type="ECO:0000313" key="14">
    <source>
        <dbReference type="EMBL" id="KAG0650733.1"/>
    </source>
</evidence>
<evidence type="ECO:0000256" key="10">
    <source>
        <dbReference type="ARBA" id="ARBA00023098"/>
    </source>
</evidence>
<keyword evidence="6" id="KW-0479">Metal-binding</keyword>
<keyword evidence="5 12" id="KW-0812">Transmembrane</keyword>
<evidence type="ECO:0000256" key="5">
    <source>
        <dbReference type="ARBA" id="ARBA00022692"/>
    </source>
</evidence>
<dbReference type="Proteomes" id="UP000785200">
    <property type="component" value="Unassembled WGS sequence"/>
</dbReference>
<dbReference type="PANTHER" id="PTHR19353">
    <property type="entry name" value="FATTY ACID DESATURASE 2"/>
    <property type="match status" value="1"/>
</dbReference>
<dbReference type="PIRSF" id="PIRSF015921">
    <property type="entry name" value="FA_sphinglp_des"/>
    <property type="match status" value="1"/>
</dbReference>
<sequence>MNRILSRRQIEGRLAENELIVIFRDNVLRLDKWIEKHPGVFLLPSRDNTLTGLYGLLSQGAISEAFGAKDGSTTLTRNVNSYHSTETLRMMTGYRIGRINGSWVNFEPPVSGGIFRPSMEARTPSPNYRGRPCIQSLEKPATTNDGRSKVRLVRFLHDEESASRCQDLSSVKKRVDSMSTVSHALSKDPTQNTPADCAEHAEQLEIDLAVQTFPSVDSKSQREIISKYRELHRAVAEGGHYDCRYTEYAKECVRYTVLLALAITALRYEWYLSSAVLLGCFWQQIMFSAHDAGHLAITHNYTIDSLIGIFVADFCCGLSIGWWKSSHNVHHLVPNHPLHDPDIQNIPLFATSPAFFKSIVSSYYNMTFVWDKAAEIAVQYQKYTYYPIMCVARFNLYILSWLHLISARSRSLASSSWTRPVELLAMACYWYMFGYLLLWKSIPTWTLRVAFVLVSHITTMPLHIQITLSHWGMSTADLGPTESFAQKQLRTTMDIDCPAWLDFVHGGLQFQAVHHLFPRVPRHNLRRVQALVKEFCKDVGIEYVLFGFVDGNKVVLSRLEEISKQVETLSACQSWMIKTGESGLH</sequence>
<dbReference type="GO" id="GO:0016717">
    <property type="term" value="F:oxidoreductase activity, acting on paired donors, with oxidation of a pair of donors resulting in the reduction of molecular oxygen to two molecules of water"/>
    <property type="evidence" value="ECO:0007669"/>
    <property type="project" value="TreeGrafter"/>
</dbReference>
<evidence type="ECO:0000256" key="7">
    <source>
        <dbReference type="ARBA" id="ARBA00022989"/>
    </source>
</evidence>
<name>A0A9P6VNE5_9HELO</name>
<dbReference type="GO" id="GO:0016020">
    <property type="term" value="C:membrane"/>
    <property type="evidence" value="ECO:0007669"/>
    <property type="project" value="UniProtKB-SubCell"/>
</dbReference>
<dbReference type="SUPFAM" id="SSF55856">
    <property type="entry name" value="Cytochrome b5-like heme/steroid binding domain"/>
    <property type="match status" value="1"/>
</dbReference>
<comment type="subcellular location">
    <subcellularLocation>
        <location evidence="1">Membrane</location>
        <topology evidence="1">Multi-pass membrane protein</topology>
    </subcellularLocation>
</comment>
<evidence type="ECO:0000256" key="6">
    <source>
        <dbReference type="ARBA" id="ARBA00022723"/>
    </source>
</evidence>
<evidence type="ECO:0000256" key="9">
    <source>
        <dbReference type="ARBA" id="ARBA00023004"/>
    </source>
</evidence>
<keyword evidence="10" id="KW-0443">Lipid metabolism</keyword>
<evidence type="ECO:0000256" key="11">
    <source>
        <dbReference type="ARBA" id="ARBA00023136"/>
    </source>
</evidence>
<comment type="pathway">
    <text evidence="2">Lipid metabolism.</text>
</comment>
<comment type="caution">
    <text evidence="14">The sequence shown here is derived from an EMBL/GenBank/DDBJ whole genome shotgun (WGS) entry which is preliminary data.</text>
</comment>
<keyword evidence="8" id="KW-0560">Oxidoreductase</keyword>
<evidence type="ECO:0000256" key="12">
    <source>
        <dbReference type="SAM" id="Phobius"/>
    </source>
</evidence>
<dbReference type="Pfam" id="PF00487">
    <property type="entry name" value="FA_desaturase"/>
    <property type="match status" value="1"/>
</dbReference>
<dbReference type="AlphaFoldDB" id="A0A9P6VNE5"/>
<evidence type="ECO:0000313" key="15">
    <source>
        <dbReference type="Proteomes" id="UP000785200"/>
    </source>
</evidence>
<evidence type="ECO:0000256" key="1">
    <source>
        <dbReference type="ARBA" id="ARBA00004141"/>
    </source>
</evidence>
<proteinExistence type="inferred from homology"/>
<reference evidence="14" key="1">
    <citation type="submission" date="2019-07" db="EMBL/GenBank/DDBJ databases">
        <title>Hyphodiscus hymeniophilus genome sequencing and assembly.</title>
        <authorList>
            <person name="Kramer G."/>
            <person name="Nodwell J."/>
        </authorList>
    </citation>
    <scope>NUCLEOTIDE SEQUENCE</scope>
    <source>
        <strain evidence="14">ATCC 34498</strain>
    </source>
</reference>
<dbReference type="EMBL" id="VNKQ01000005">
    <property type="protein sequence ID" value="KAG0650733.1"/>
    <property type="molecule type" value="Genomic_DNA"/>
</dbReference>